<dbReference type="GO" id="GO:0006508">
    <property type="term" value="P:proteolysis"/>
    <property type="evidence" value="ECO:0007669"/>
    <property type="project" value="UniProtKB-KW"/>
</dbReference>
<dbReference type="EMBL" id="JAWJWE010000002">
    <property type="protein sequence ID" value="KAK6643010.1"/>
    <property type="molecule type" value="Genomic_DNA"/>
</dbReference>
<dbReference type="InterPro" id="IPR008580">
    <property type="entry name" value="PPPDE_dom"/>
</dbReference>
<accession>A0AAN8SDA5</accession>
<reference evidence="5 6" key="1">
    <citation type="submission" date="2023-10" db="EMBL/GenBank/DDBJ databases">
        <title>Genomes of two closely related lineages of the louse Polyplax serrata with different host specificities.</title>
        <authorList>
            <person name="Martinu J."/>
            <person name="Tarabai H."/>
            <person name="Stefka J."/>
            <person name="Hypsa V."/>
        </authorList>
    </citation>
    <scope>NUCLEOTIDE SEQUENCE [LARGE SCALE GENOMIC DNA]</scope>
    <source>
        <strain evidence="5">HR10_N</strain>
    </source>
</reference>
<evidence type="ECO:0000313" key="5">
    <source>
        <dbReference type="EMBL" id="KAK6643010.1"/>
    </source>
</evidence>
<dbReference type="PANTHER" id="PTHR12378">
    <property type="entry name" value="DESUMOYLATING ISOPEPTIDASE"/>
    <property type="match status" value="1"/>
</dbReference>
<evidence type="ECO:0000313" key="6">
    <source>
        <dbReference type="Proteomes" id="UP001372834"/>
    </source>
</evidence>
<comment type="similarity">
    <text evidence="1">Belongs to the DeSI family.</text>
</comment>
<organism evidence="5 6">
    <name type="scientific">Polyplax serrata</name>
    <name type="common">Common mouse louse</name>
    <dbReference type="NCBI Taxonomy" id="468196"/>
    <lineage>
        <taxon>Eukaryota</taxon>
        <taxon>Metazoa</taxon>
        <taxon>Ecdysozoa</taxon>
        <taxon>Arthropoda</taxon>
        <taxon>Hexapoda</taxon>
        <taxon>Insecta</taxon>
        <taxon>Pterygota</taxon>
        <taxon>Neoptera</taxon>
        <taxon>Paraneoptera</taxon>
        <taxon>Psocodea</taxon>
        <taxon>Troctomorpha</taxon>
        <taxon>Phthiraptera</taxon>
        <taxon>Anoplura</taxon>
        <taxon>Polyplacidae</taxon>
        <taxon>Polyplax</taxon>
    </lineage>
</organism>
<keyword evidence="3" id="KW-0378">Hydrolase</keyword>
<dbReference type="SMART" id="SM01179">
    <property type="entry name" value="DUF862"/>
    <property type="match status" value="1"/>
</dbReference>
<evidence type="ECO:0000256" key="2">
    <source>
        <dbReference type="ARBA" id="ARBA00022670"/>
    </source>
</evidence>
<evidence type="ECO:0000256" key="3">
    <source>
        <dbReference type="ARBA" id="ARBA00022801"/>
    </source>
</evidence>
<keyword evidence="2" id="KW-0645">Protease</keyword>
<dbReference type="GO" id="GO:0008233">
    <property type="term" value="F:peptidase activity"/>
    <property type="evidence" value="ECO:0007669"/>
    <property type="project" value="UniProtKB-KW"/>
</dbReference>
<dbReference type="PROSITE" id="PS51858">
    <property type="entry name" value="PPPDE"/>
    <property type="match status" value="1"/>
</dbReference>
<dbReference type="GO" id="GO:0070646">
    <property type="term" value="P:protein modification by small protein removal"/>
    <property type="evidence" value="ECO:0007669"/>
    <property type="project" value="TreeGrafter"/>
</dbReference>
<evidence type="ECO:0000259" key="4">
    <source>
        <dbReference type="PROSITE" id="PS51858"/>
    </source>
</evidence>
<evidence type="ECO:0000256" key="1">
    <source>
        <dbReference type="ARBA" id="ARBA00008140"/>
    </source>
</evidence>
<dbReference type="PANTHER" id="PTHR12378:SF7">
    <property type="entry name" value="DESUMOYLATING ISOPEPTIDASE 1"/>
    <property type="match status" value="1"/>
</dbReference>
<sequence length="181" mass="20106">MGTPVKLYVYDLSCGLTKLLSPSLLGKEVEGLWHTAIIVYEKEYFFGSDGIKSCPVGGTTLGQPHEIINLGETFVPYALFNEYLQGLKESSFTGTSYNLLNHNCNNFTDEVAQFLCGVRIPKHILNLPEIIRETPVGSTLLQGVERLLTGPDITGRRNSREDSPEFLQLNSAIEEIRIKNA</sequence>
<dbReference type="Pfam" id="PF05903">
    <property type="entry name" value="Peptidase_C97"/>
    <property type="match status" value="1"/>
</dbReference>
<feature type="domain" description="PPPDE" evidence="4">
    <location>
        <begin position="3"/>
        <end position="145"/>
    </location>
</feature>
<gene>
    <name evidence="5" type="ORF">RUM43_004513</name>
</gene>
<name>A0AAN8SDA5_POLSC</name>
<proteinExistence type="inferred from homology"/>
<dbReference type="Proteomes" id="UP001372834">
    <property type="component" value="Unassembled WGS sequence"/>
</dbReference>
<dbReference type="Gene3D" id="3.90.1720.30">
    <property type="entry name" value="PPPDE domains"/>
    <property type="match status" value="1"/>
</dbReference>
<dbReference type="AlphaFoldDB" id="A0AAN8SDA5"/>
<comment type="caution">
    <text evidence="5">The sequence shown here is derived from an EMBL/GenBank/DDBJ whole genome shotgun (WGS) entry which is preliminary data.</text>
</comment>
<protein>
    <recommendedName>
        <fullName evidence="4">PPPDE domain-containing protein</fullName>
    </recommendedName>
</protein>
<dbReference type="InterPro" id="IPR042266">
    <property type="entry name" value="PPPDE_sf"/>
</dbReference>